<name>A0A1A9GGN8_9ACTN</name>
<reference evidence="3 4" key="1">
    <citation type="submission" date="2016-03" db="EMBL/GenBank/DDBJ databases">
        <title>Complete genome sequence of a soil Actinobacterium, Nocardioides dokdonensis FR1436.</title>
        <authorList>
            <person name="Kwon S.-K."/>
            <person name="Kim K."/>
            <person name="Kim J.F."/>
        </authorList>
    </citation>
    <scope>NUCLEOTIDE SEQUENCE [LARGE SCALE GENOMIC DNA]</scope>
    <source>
        <strain evidence="3 4">FR1436</strain>
    </source>
</reference>
<proteinExistence type="inferred from homology"/>
<dbReference type="EMBL" id="CP015079">
    <property type="protein sequence ID" value="ANH36783.1"/>
    <property type="molecule type" value="Genomic_DNA"/>
</dbReference>
<dbReference type="Proteomes" id="UP000077868">
    <property type="component" value="Chromosome"/>
</dbReference>
<evidence type="ECO:0000259" key="2">
    <source>
        <dbReference type="PROSITE" id="PS50263"/>
    </source>
</evidence>
<dbReference type="AlphaFoldDB" id="A0A1A9GGN8"/>
<dbReference type="SUPFAM" id="SSF56317">
    <property type="entry name" value="Carbon-nitrogen hydrolase"/>
    <property type="match status" value="1"/>
</dbReference>
<dbReference type="PANTHER" id="PTHR23088">
    <property type="entry name" value="NITRILASE-RELATED"/>
    <property type="match status" value="1"/>
</dbReference>
<dbReference type="GO" id="GO:0016787">
    <property type="term" value="F:hydrolase activity"/>
    <property type="evidence" value="ECO:0007669"/>
    <property type="project" value="UniProtKB-KW"/>
</dbReference>
<feature type="domain" description="CN hydrolase" evidence="2">
    <location>
        <begin position="23"/>
        <end position="265"/>
    </location>
</feature>
<dbReference type="PANTHER" id="PTHR23088:SF27">
    <property type="entry name" value="DEAMINATED GLUTATHIONE AMIDASE"/>
    <property type="match status" value="1"/>
</dbReference>
<comment type="similarity">
    <text evidence="1">Belongs to the carbon-nitrogen hydrolase superfamily. NIT1/NIT2 family.</text>
</comment>
<dbReference type="STRING" id="1300347.I601_0330"/>
<keyword evidence="4" id="KW-1185">Reference proteome</keyword>
<dbReference type="Pfam" id="PF00795">
    <property type="entry name" value="CN_hydrolase"/>
    <property type="match status" value="1"/>
</dbReference>
<dbReference type="EC" id="3.5.1.100" evidence="3"/>
<evidence type="ECO:0000256" key="1">
    <source>
        <dbReference type="ARBA" id="ARBA00010613"/>
    </source>
</evidence>
<accession>A0A1A9GGN8</accession>
<sequence length="291" mass="30201">MSRSSSSSAPVTSTGTSTSTTALRVAAGQAAAAAGDLDANVRTAARLAALAGGQGVRVLVLPEAFLTGYDDAVFAGALPRPADVLGPRLDPLREQVLRTGVTVVVGAALDRGARRTLSTLVVRPDVDRPDGVSAALPYDKQHVDLSEQTWFEAGGHGASVVVDGVELGLSTCYDGCFPEHARAASDAGALGYLCSAAYFPGGAHRRDLHYPARALDNGFYVVLAALTGTCGSSSFIGGSAIYDPEGRALARLDDEEGLAISEIEPELVTATRGLHRMHHDHRDTLGPRVRA</sequence>
<evidence type="ECO:0000313" key="4">
    <source>
        <dbReference type="Proteomes" id="UP000077868"/>
    </source>
</evidence>
<evidence type="ECO:0000313" key="3">
    <source>
        <dbReference type="EMBL" id="ANH36783.1"/>
    </source>
</evidence>
<dbReference type="InterPro" id="IPR003010">
    <property type="entry name" value="C-N_Hydrolase"/>
</dbReference>
<dbReference type="Gene3D" id="3.60.110.10">
    <property type="entry name" value="Carbon-nitrogen hydrolase"/>
    <property type="match status" value="1"/>
</dbReference>
<dbReference type="PATRIC" id="fig|1300347.3.peg.331"/>
<dbReference type="InterPro" id="IPR036526">
    <property type="entry name" value="C-N_Hydrolase_sf"/>
</dbReference>
<organism evidence="3 4">
    <name type="scientific">Nocardioides dokdonensis FR1436</name>
    <dbReference type="NCBI Taxonomy" id="1300347"/>
    <lineage>
        <taxon>Bacteria</taxon>
        <taxon>Bacillati</taxon>
        <taxon>Actinomycetota</taxon>
        <taxon>Actinomycetes</taxon>
        <taxon>Propionibacteriales</taxon>
        <taxon>Nocardioidaceae</taxon>
        <taxon>Nocardioides</taxon>
    </lineage>
</organism>
<dbReference type="PROSITE" id="PS50263">
    <property type="entry name" value="CN_HYDROLASE"/>
    <property type="match status" value="1"/>
</dbReference>
<gene>
    <name evidence="3" type="primary">ramA</name>
    <name evidence="3" type="ORF">I601_0330</name>
</gene>
<protein>
    <submittedName>
        <fullName evidence="3">(R)-stereoselective amidase</fullName>
        <ecNumber evidence="3">3.5.1.100</ecNumber>
    </submittedName>
</protein>
<dbReference type="KEGG" id="ndk:I601_0330"/>
<dbReference type="CDD" id="cd07197">
    <property type="entry name" value="nitrilase"/>
    <property type="match status" value="1"/>
</dbReference>
<keyword evidence="3" id="KW-0378">Hydrolase</keyword>